<dbReference type="InterPro" id="IPR027417">
    <property type="entry name" value="P-loop_NTPase"/>
</dbReference>
<keyword evidence="6 13" id="KW-0812">Transmembrane</keyword>
<feature type="transmembrane region" description="Helical" evidence="13">
    <location>
        <begin position="142"/>
        <end position="175"/>
    </location>
</feature>
<dbReference type="SUPFAM" id="SSF90123">
    <property type="entry name" value="ABC transporter transmembrane region"/>
    <property type="match status" value="1"/>
</dbReference>
<evidence type="ECO:0000259" key="15">
    <source>
        <dbReference type="PROSITE" id="PS50929"/>
    </source>
</evidence>
<gene>
    <name evidence="16" type="ORF">C9I94_03535</name>
</gene>
<dbReference type="GO" id="GO:0016887">
    <property type="term" value="F:ATP hydrolysis activity"/>
    <property type="evidence" value="ECO:0007669"/>
    <property type="project" value="InterPro"/>
</dbReference>
<evidence type="ECO:0000256" key="1">
    <source>
        <dbReference type="ARBA" id="ARBA00004651"/>
    </source>
</evidence>
<feature type="domain" description="ABC transmembrane type-1" evidence="15">
    <location>
        <begin position="27"/>
        <end position="303"/>
    </location>
</feature>
<dbReference type="Pfam" id="PF00005">
    <property type="entry name" value="ABC_tran"/>
    <property type="match status" value="1"/>
</dbReference>
<dbReference type="GO" id="GO:0008559">
    <property type="term" value="F:ABC-type xenobiotic transporter activity"/>
    <property type="evidence" value="ECO:0007669"/>
    <property type="project" value="UniProtKB-EC"/>
</dbReference>
<evidence type="ECO:0000313" key="17">
    <source>
        <dbReference type="Proteomes" id="UP000240481"/>
    </source>
</evidence>
<evidence type="ECO:0000313" key="16">
    <source>
        <dbReference type="EMBL" id="PSW27064.1"/>
    </source>
</evidence>
<keyword evidence="17" id="KW-1185">Reference proteome</keyword>
<evidence type="ECO:0000256" key="11">
    <source>
        <dbReference type="ARBA" id="ARBA00034018"/>
    </source>
</evidence>
<feature type="transmembrane region" description="Helical" evidence="13">
    <location>
        <begin position="20"/>
        <end position="39"/>
    </location>
</feature>
<dbReference type="GO" id="GO:0005886">
    <property type="term" value="C:plasma membrane"/>
    <property type="evidence" value="ECO:0007669"/>
    <property type="project" value="UniProtKB-SubCell"/>
</dbReference>
<dbReference type="InterPro" id="IPR003439">
    <property type="entry name" value="ABC_transporter-like_ATP-bd"/>
</dbReference>
<dbReference type="PROSITE" id="PS50929">
    <property type="entry name" value="ABC_TM1F"/>
    <property type="match status" value="1"/>
</dbReference>
<dbReference type="Gene3D" id="1.20.1560.10">
    <property type="entry name" value="ABC transporter type 1, transmembrane domain"/>
    <property type="match status" value="1"/>
</dbReference>
<evidence type="ECO:0000259" key="14">
    <source>
        <dbReference type="PROSITE" id="PS50893"/>
    </source>
</evidence>
<evidence type="ECO:0000256" key="3">
    <source>
        <dbReference type="ARBA" id="ARBA00012191"/>
    </source>
</evidence>
<evidence type="ECO:0000256" key="5">
    <source>
        <dbReference type="ARBA" id="ARBA00022475"/>
    </source>
</evidence>
<feature type="transmembrane region" description="Helical" evidence="13">
    <location>
        <begin position="51"/>
        <end position="73"/>
    </location>
</feature>
<accession>A0A2T3PD24</accession>
<feature type="transmembrane region" description="Helical" evidence="13">
    <location>
        <begin position="280"/>
        <end position="301"/>
    </location>
</feature>
<evidence type="ECO:0000256" key="2">
    <source>
        <dbReference type="ARBA" id="ARBA00006526"/>
    </source>
</evidence>
<dbReference type="GO" id="GO:0015421">
    <property type="term" value="F:ABC-type oligopeptide transporter activity"/>
    <property type="evidence" value="ECO:0007669"/>
    <property type="project" value="TreeGrafter"/>
</dbReference>
<dbReference type="FunFam" id="1.20.1560.10:FF:000011">
    <property type="entry name" value="Multidrug ABC transporter ATP-binding protein"/>
    <property type="match status" value="1"/>
</dbReference>
<evidence type="ECO:0000256" key="4">
    <source>
        <dbReference type="ARBA" id="ARBA00022448"/>
    </source>
</evidence>
<sequence length="615" mass="67851">MEILWKLRSYIRMFARHYVVAFIGLQVVALLNLVPPWLIGRIVDAISEDRLTGTLLATHLGAILAAGFGMYGLRYVWHSQLYGASVGITQVIRQQLFWHFTRLTPEFYARHSGGDLMAHATNDLNAVEQAAGGGVMTMVDSLIAGLTVIFGMAFVVSGELTLAALLPFPLLVYVTHKYGTNLQRRFGRAQGAFSSLNEEVRESVSAIRAVRSHGLNQRQQSRFDDTLDHTLETNISVAKIDSLFGPTIQLIYGSSFVISLGYGAWLISTGDITVGLFTSFTLYLAQLLGPFLQFGWQFNIFQRGTTSWRRLEKLFAQQPMVKEGEAELPADATLDMTVDIEHFTYPAATQHALKQVAFSVPAGGFVGITGPTGGGKSTLISLLLQQYSLPESSRITLANMPINKLTFHALRSKIAWVPQKPFLFSGTVAENIALARPNASEAEIVHAADMAGILDEIHALPDGFKTVLNENGGNLSGGQKQRLTLARALLSDNDILLLDDPFSALDMKTEAKIRKNIKHYFSHKTIVMISQRLANLMTADHIVVMENGSIHEQGTHNELMTNESWYARVFTKQNQANGRQQQVQPQVSTLVSAVNEKVINKAVNKVSEEMGEQYA</sequence>
<evidence type="ECO:0000256" key="13">
    <source>
        <dbReference type="SAM" id="Phobius"/>
    </source>
</evidence>
<comment type="similarity">
    <text evidence="2">Belongs to the ABC transporter superfamily. Drug exporter-2 (TC 3.A.1.117) family.</text>
</comment>
<protein>
    <recommendedName>
        <fullName evidence="12">Multidrug resistance-like ATP-binding protein MdlA</fullName>
        <ecNumber evidence="3">7.6.2.2</ecNumber>
    </recommendedName>
</protein>
<evidence type="ECO:0000256" key="12">
    <source>
        <dbReference type="ARBA" id="ARBA00074518"/>
    </source>
</evidence>
<dbReference type="EC" id="7.6.2.2" evidence="3"/>
<comment type="subcellular location">
    <subcellularLocation>
        <location evidence="1">Cell membrane</location>
        <topology evidence="1">Multi-pass membrane protein</topology>
    </subcellularLocation>
</comment>
<dbReference type="SUPFAM" id="SSF52540">
    <property type="entry name" value="P-loop containing nucleoside triphosphate hydrolases"/>
    <property type="match status" value="1"/>
</dbReference>
<evidence type="ECO:0000256" key="8">
    <source>
        <dbReference type="ARBA" id="ARBA00022840"/>
    </source>
</evidence>
<evidence type="ECO:0000256" key="9">
    <source>
        <dbReference type="ARBA" id="ARBA00022989"/>
    </source>
</evidence>
<keyword evidence="4" id="KW-0813">Transport</keyword>
<dbReference type="RefSeq" id="WP_107302416.1">
    <property type="nucleotide sequence ID" value="NZ_AP024852.1"/>
</dbReference>
<name>A0A2T3PD24_9GAMM</name>
<dbReference type="OrthoDB" id="9806127at2"/>
<dbReference type="InterPro" id="IPR003593">
    <property type="entry name" value="AAA+_ATPase"/>
</dbReference>
<evidence type="ECO:0000256" key="6">
    <source>
        <dbReference type="ARBA" id="ARBA00022692"/>
    </source>
</evidence>
<dbReference type="CDD" id="cd18541">
    <property type="entry name" value="ABC_6TM_TmrB_like"/>
    <property type="match status" value="1"/>
</dbReference>
<comment type="catalytic activity">
    <reaction evidence="11">
        <text>ATP + H2O + xenobioticSide 1 = ADP + phosphate + xenobioticSide 2.</text>
        <dbReference type="EC" id="7.6.2.2"/>
    </reaction>
</comment>
<keyword evidence="5" id="KW-1003">Cell membrane</keyword>
<evidence type="ECO:0000256" key="7">
    <source>
        <dbReference type="ARBA" id="ARBA00022741"/>
    </source>
</evidence>
<dbReference type="PROSITE" id="PS00211">
    <property type="entry name" value="ABC_TRANSPORTER_1"/>
    <property type="match status" value="1"/>
</dbReference>
<dbReference type="InterPro" id="IPR039421">
    <property type="entry name" value="Type_1_exporter"/>
</dbReference>
<dbReference type="InterPro" id="IPR011527">
    <property type="entry name" value="ABC1_TM_dom"/>
</dbReference>
<comment type="caution">
    <text evidence="16">The sequence shown here is derived from an EMBL/GenBank/DDBJ whole genome shotgun (WGS) entry which is preliminary data.</text>
</comment>
<feature type="transmembrane region" description="Helical" evidence="13">
    <location>
        <begin position="250"/>
        <end position="268"/>
    </location>
</feature>
<evidence type="ECO:0000256" key="10">
    <source>
        <dbReference type="ARBA" id="ARBA00023136"/>
    </source>
</evidence>
<dbReference type="SMART" id="SM00382">
    <property type="entry name" value="AAA"/>
    <property type="match status" value="1"/>
</dbReference>
<dbReference type="Pfam" id="PF00664">
    <property type="entry name" value="ABC_membrane"/>
    <property type="match status" value="1"/>
</dbReference>
<feature type="domain" description="ABC transporter" evidence="14">
    <location>
        <begin position="338"/>
        <end position="572"/>
    </location>
</feature>
<dbReference type="InterPro" id="IPR036640">
    <property type="entry name" value="ABC1_TM_sf"/>
</dbReference>
<dbReference type="EMBL" id="PYLZ01000001">
    <property type="protein sequence ID" value="PSW27064.1"/>
    <property type="molecule type" value="Genomic_DNA"/>
</dbReference>
<dbReference type="FunFam" id="3.40.50.300:FF:000221">
    <property type="entry name" value="Multidrug ABC transporter ATP-binding protein"/>
    <property type="match status" value="1"/>
</dbReference>
<reference evidence="16 17" key="1">
    <citation type="submission" date="2018-01" db="EMBL/GenBank/DDBJ databases">
        <title>Whole genome sequencing of Histamine producing bacteria.</title>
        <authorList>
            <person name="Butler K."/>
        </authorList>
    </citation>
    <scope>NUCLEOTIDE SEQUENCE [LARGE SCALE GENOMIC DNA]</scope>
    <source>
        <strain evidence="16 17">DSM 24669</strain>
    </source>
</reference>
<dbReference type="Proteomes" id="UP000240481">
    <property type="component" value="Unassembled WGS sequence"/>
</dbReference>
<dbReference type="GO" id="GO:0005524">
    <property type="term" value="F:ATP binding"/>
    <property type="evidence" value="ECO:0007669"/>
    <property type="project" value="UniProtKB-KW"/>
</dbReference>
<keyword evidence="9 13" id="KW-1133">Transmembrane helix</keyword>
<proteinExistence type="inferred from homology"/>
<dbReference type="PROSITE" id="PS50893">
    <property type="entry name" value="ABC_TRANSPORTER_2"/>
    <property type="match status" value="1"/>
</dbReference>
<dbReference type="InterPro" id="IPR017871">
    <property type="entry name" value="ABC_transporter-like_CS"/>
</dbReference>
<dbReference type="PANTHER" id="PTHR43394">
    <property type="entry name" value="ATP-DEPENDENT PERMEASE MDL1, MITOCHONDRIAL"/>
    <property type="match status" value="1"/>
</dbReference>
<keyword evidence="7" id="KW-0547">Nucleotide-binding</keyword>
<dbReference type="PANTHER" id="PTHR43394:SF1">
    <property type="entry name" value="ATP-BINDING CASSETTE SUB-FAMILY B MEMBER 10, MITOCHONDRIAL"/>
    <property type="match status" value="1"/>
</dbReference>
<organism evidence="16 17">
    <name type="scientific">Photobacterium swingsii</name>
    <dbReference type="NCBI Taxonomy" id="680026"/>
    <lineage>
        <taxon>Bacteria</taxon>
        <taxon>Pseudomonadati</taxon>
        <taxon>Pseudomonadota</taxon>
        <taxon>Gammaproteobacteria</taxon>
        <taxon>Vibrionales</taxon>
        <taxon>Vibrionaceae</taxon>
        <taxon>Photobacterium</taxon>
    </lineage>
</organism>
<dbReference type="AlphaFoldDB" id="A0A2T3PD24"/>
<keyword evidence="10 13" id="KW-0472">Membrane</keyword>
<dbReference type="Gene3D" id="3.40.50.300">
    <property type="entry name" value="P-loop containing nucleotide triphosphate hydrolases"/>
    <property type="match status" value="1"/>
</dbReference>
<keyword evidence="8 16" id="KW-0067">ATP-binding</keyword>